<evidence type="ECO:0000313" key="2">
    <source>
        <dbReference type="Proteomes" id="UP000325641"/>
    </source>
</evidence>
<gene>
    <name evidence="1" type="ORF">F8237_10430</name>
</gene>
<dbReference type="AlphaFoldDB" id="A0A5P6P3K8"/>
<organism evidence="1 2">
    <name type="scientific">Bradyrhizobium betae</name>
    <dbReference type="NCBI Taxonomy" id="244734"/>
    <lineage>
        <taxon>Bacteria</taxon>
        <taxon>Pseudomonadati</taxon>
        <taxon>Pseudomonadota</taxon>
        <taxon>Alphaproteobacteria</taxon>
        <taxon>Hyphomicrobiales</taxon>
        <taxon>Nitrobacteraceae</taxon>
        <taxon>Bradyrhizobium</taxon>
    </lineage>
</organism>
<name>A0A5P6P3K8_9BRAD</name>
<dbReference type="OrthoDB" id="8482194at2"/>
<dbReference type="RefSeq" id="WP_151644334.1">
    <property type="nucleotide sequence ID" value="NZ_CP044543.1"/>
</dbReference>
<accession>A0A5P6P3K8</accession>
<dbReference type="KEGG" id="bbet:F8237_10430"/>
<dbReference type="EMBL" id="CP044543">
    <property type="protein sequence ID" value="QFI72776.1"/>
    <property type="molecule type" value="Genomic_DNA"/>
</dbReference>
<evidence type="ECO:0000313" key="1">
    <source>
        <dbReference type="EMBL" id="QFI72776.1"/>
    </source>
</evidence>
<protein>
    <submittedName>
        <fullName evidence="1">Uncharacterized protein</fullName>
    </submittedName>
</protein>
<proteinExistence type="predicted"/>
<reference evidence="2" key="1">
    <citation type="submission" date="2019-10" db="EMBL/GenBank/DDBJ databases">
        <title>Complete Genome Sequence of Bradyrhizobium betae type strain PL7HG1T.</title>
        <authorList>
            <person name="Bromfield E.S.P."/>
            <person name="Cloutier S."/>
        </authorList>
    </citation>
    <scope>NUCLEOTIDE SEQUENCE [LARGE SCALE GENOMIC DNA]</scope>
    <source>
        <strain evidence="2">PL7HG1</strain>
    </source>
</reference>
<sequence length="481" mass="51974">MSDVDGFVNVIGKISTLVGFGQQLQEIFGGTEPLTIADIEAAIRQEIAAALREQEIETEIVNASATLQSVQRFIDVDYFNAVKFGESQSQILDLLTHGTIAQYIADMENNVNALQIMMNGADLRTAVRGIPVSLGLHLYLSIIPRERAKYSDGESDKQAALADMRTYARNGVRDIAPRLDSLISGRLADLTYLSDDNPNVTDVGGIPIQQYCTIDSLHDAWFDTWLFAFKANNDPSMDYAAALHWVMRASRNLLWSGAQADADDLSNSLTDGWLRVPQVLGQGSVPWADNFRDTCLDADTALGKVFQGARTALVGLDAIAFGYVGTEQDTWSWCTSCGSLYFAGAPSVCPAANGRPHVHEQPSANYVLRCDPVEPAANRQGDWRWCKKCSALFFDQGRNSCAAGGQHDSSASSAYALDLAPIPGLDVLGLPNAQDSWRRCTKCSALHFGSGPSVCPGGGAHDPTGSGNYWLSSFSMSPQPS</sequence>
<dbReference type="Proteomes" id="UP000325641">
    <property type="component" value="Chromosome"/>
</dbReference>